<dbReference type="SUPFAM" id="SSF51735">
    <property type="entry name" value="NAD(P)-binding Rossmann-fold domains"/>
    <property type="match status" value="1"/>
</dbReference>
<dbReference type="Proteomes" id="UP000198510">
    <property type="component" value="Unassembled WGS sequence"/>
</dbReference>
<keyword evidence="1" id="KW-0560">Oxidoreductase</keyword>
<evidence type="ECO:0000256" key="3">
    <source>
        <dbReference type="SAM" id="MobiDB-lite"/>
    </source>
</evidence>
<dbReference type="RefSeq" id="WP_089682116.1">
    <property type="nucleotide sequence ID" value="NZ_FNFO01000004.1"/>
</dbReference>
<dbReference type="Gene3D" id="3.40.50.720">
    <property type="entry name" value="NAD(P)-binding Rossmann-like Domain"/>
    <property type="match status" value="1"/>
</dbReference>
<dbReference type="OrthoDB" id="597510at2"/>
<comment type="similarity">
    <text evidence="2">Belongs to the short-chain dehydrogenases/reductases (SDR) family.</text>
</comment>
<dbReference type="Pfam" id="PF00106">
    <property type="entry name" value="adh_short"/>
    <property type="match status" value="1"/>
</dbReference>
<name>A0A1G9GSW2_9BACT</name>
<feature type="compositionally biased region" description="Low complexity" evidence="3">
    <location>
        <begin position="290"/>
        <end position="310"/>
    </location>
</feature>
<sequence length="310" mass="33890">MEGKVCVVTGANTGIGYETAKALAAKGASVILVCRTTEKGQRTVDRIREATGSTKVTAVAADLAVQDQIRKAAAAIRVQHPRIDVLVNNAGIWLSDLRLTKEGVETQFAVNHLAYFLLTHELLPALSRSDDGRIVCVSSDSHFQTHIHFDDLNLTHRYHGLRAYAQSKRANVLFVRELNRRLRARGMNQLTINAVQPGLVKTDIGVKHTISLHSLAWKVRRAGGVTPAEGARTNIFLASSPVVQGVSGQYWDKCVPKRSARETYDPETARRLWDICEKLTDITDYFEGVTPTDEAPSADATAPAPANTPS</sequence>
<dbReference type="PANTHER" id="PTHR43157">
    <property type="entry name" value="PHOSPHATIDYLINOSITOL-GLYCAN BIOSYNTHESIS CLASS F PROTEIN-RELATED"/>
    <property type="match status" value="1"/>
</dbReference>
<evidence type="ECO:0000256" key="1">
    <source>
        <dbReference type="ARBA" id="ARBA00023002"/>
    </source>
</evidence>
<proteinExistence type="inferred from homology"/>
<gene>
    <name evidence="4" type="ORF">SAMN05421823_104206</name>
</gene>
<organism evidence="4 5">
    <name type="scientific">Catalinimonas alkaloidigena</name>
    <dbReference type="NCBI Taxonomy" id="1075417"/>
    <lineage>
        <taxon>Bacteria</taxon>
        <taxon>Pseudomonadati</taxon>
        <taxon>Bacteroidota</taxon>
        <taxon>Cytophagia</taxon>
        <taxon>Cytophagales</taxon>
        <taxon>Catalimonadaceae</taxon>
        <taxon>Catalinimonas</taxon>
    </lineage>
</organism>
<dbReference type="STRING" id="1075417.SAMN05421823_104206"/>
<evidence type="ECO:0000256" key="2">
    <source>
        <dbReference type="RuleBase" id="RU000363"/>
    </source>
</evidence>
<dbReference type="EMBL" id="FNFO01000004">
    <property type="protein sequence ID" value="SDL03702.1"/>
    <property type="molecule type" value="Genomic_DNA"/>
</dbReference>
<keyword evidence="5" id="KW-1185">Reference proteome</keyword>
<dbReference type="CDD" id="cd05327">
    <property type="entry name" value="retinol-DH_like_SDR_c_like"/>
    <property type="match status" value="1"/>
</dbReference>
<evidence type="ECO:0000313" key="4">
    <source>
        <dbReference type="EMBL" id="SDL03702.1"/>
    </source>
</evidence>
<dbReference type="InterPro" id="IPR002347">
    <property type="entry name" value="SDR_fam"/>
</dbReference>
<protein>
    <submittedName>
        <fullName evidence="4">NAD(P)-dependent dehydrogenase, short-chain alcohol dehydrogenase family</fullName>
    </submittedName>
</protein>
<dbReference type="GO" id="GO:0016491">
    <property type="term" value="F:oxidoreductase activity"/>
    <property type="evidence" value="ECO:0007669"/>
    <property type="project" value="UniProtKB-KW"/>
</dbReference>
<dbReference type="InterPro" id="IPR036291">
    <property type="entry name" value="NAD(P)-bd_dom_sf"/>
</dbReference>
<dbReference type="PANTHER" id="PTHR43157:SF31">
    <property type="entry name" value="PHOSPHATIDYLINOSITOL-GLYCAN BIOSYNTHESIS CLASS F PROTEIN"/>
    <property type="match status" value="1"/>
</dbReference>
<dbReference type="PRINTS" id="PR00080">
    <property type="entry name" value="SDRFAMILY"/>
</dbReference>
<accession>A0A1G9GSW2</accession>
<reference evidence="4 5" key="1">
    <citation type="submission" date="2016-10" db="EMBL/GenBank/DDBJ databases">
        <authorList>
            <person name="de Groot N.N."/>
        </authorList>
    </citation>
    <scope>NUCLEOTIDE SEQUENCE [LARGE SCALE GENOMIC DNA]</scope>
    <source>
        <strain evidence="4 5">DSM 25186</strain>
    </source>
</reference>
<feature type="region of interest" description="Disordered" evidence="3">
    <location>
        <begin position="288"/>
        <end position="310"/>
    </location>
</feature>
<dbReference type="AlphaFoldDB" id="A0A1G9GSW2"/>
<dbReference type="PRINTS" id="PR00081">
    <property type="entry name" value="GDHRDH"/>
</dbReference>
<evidence type="ECO:0000313" key="5">
    <source>
        <dbReference type="Proteomes" id="UP000198510"/>
    </source>
</evidence>